<keyword evidence="2" id="KW-1185">Reference proteome</keyword>
<gene>
    <name evidence="1" type="ordered locus">CLOAM1763</name>
</gene>
<evidence type="ECO:0000313" key="1">
    <source>
        <dbReference type="EMBL" id="CAO81598.1"/>
    </source>
</evidence>
<sequence length="167" mass="18909">MLTSCQQDSLQSATGVLPRDLPDEISYNVKLTQLDNDRSEYYLEAEKIERFYDRRLLYAYKVTLTTYDKNNQISSVIKADTTIVDDARNLIFANGNAILTSPNGTVATQKMVWDRSVDEITAPLMVTITRAGDVMRGQNLRTNSQLSYVEMDAVSAEGIVKEKEIKW</sequence>
<dbReference type="Proteomes" id="UP000002019">
    <property type="component" value="Chromosome"/>
</dbReference>
<dbReference type="GO" id="GO:0005886">
    <property type="term" value="C:plasma membrane"/>
    <property type="evidence" value="ECO:0007669"/>
    <property type="project" value="InterPro"/>
</dbReference>
<dbReference type="AlphaFoldDB" id="B0VJE4"/>
<proteinExistence type="predicted"/>
<reference evidence="1 2" key="1">
    <citation type="journal article" date="2008" name="J. Bacteriol.">
        <title>'Candidatus Cloacamonas acidaminovorans': genome sequence reconstruction provides a first glimpse of a new bacterial division.</title>
        <authorList>
            <person name="Pelletier E."/>
            <person name="Kreimeyer A."/>
            <person name="Bocs S."/>
            <person name="Rouy Z."/>
            <person name="Gyapay G."/>
            <person name="Chouari R."/>
            <person name="Riviere D."/>
            <person name="Ganesan A."/>
            <person name="Daegelen P."/>
            <person name="Sghir A."/>
            <person name="Cohen G.N."/>
            <person name="Medigue C."/>
            <person name="Weissenbach J."/>
            <person name="Le Paslier D."/>
        </authorList>
    </citation>
    <scope>NUCLEOTIDE SEQUENCE [LARGE SCALE GENOMIC DNA]</scope>
    <source>
        <strain evidence="2">Evry</strain>
    </source>
</reference>
<accession>B0VJE4</accession>
<dbReference type="GO" id="GO:0015221">
    <property type="term" value="F:lipopolysaccharide transmembrane transporter activity"/>
    <property type="evidence" value="ECO:0007669"/>
    <property type="project" value="InterPro"/>
</dbReference>
<evidence type="ECO:0000313" key="2">
    <source>
        <dbReference type="Proteomes" id="UP000002019"/>
    </source>
</evidence>
<evidence type="ECO:0008006" key="3">
    <source>
        <dbReference type="Google" id="ProtNLM"/>
    </source>
</evidence>
<name>B0VJE4_CLOAI</name>
<organism evidence="1 2">
    <name type="scientific">Cloacimonas acidaminovorans (strain Evry)</name>
    <dbReference type="NCBI Taxonomy" id="459349"/>
    <lineage>
        <taxon>Bacteria</taxon>
        <taxon>Pseudomonadati</taxon>
        <taxon>Candidatus Cloacimonadota</taxon>
        <taxon>Candidatus Cloacimonadia</taxon>
        <taxon>Candidatus Cloacimonadales</taxon>
        <taxon>Candidatus Cloacimonadaceae</taxon>
        <taxon>Candidatus Cloacimonas</taxon>
    </lineage>
</organism>
<dbReference type="Gene3D" id="2.60.450.10">
    <property type="entry name" value="Lipopolysaccharide (LPS) transport protein A like domain"/>
    <property type="match status" value="1"/>
</dbReference>
<protein>
    <recommendedName>
        <fullName evidence="3">LPS export ABC transporter periplasmic protein LptC</fullName>
    </recommendedName>
</protein>
<dbReference type="Pfam" id="PF06835">
    <property type="entry name" value="LptC"/>
    <property type="match status" value="1"/>
</dbReference>
<dbReference type="KEGG" id="caci:CLOAM1763"/>
<dbReference type="eggNOG" id="COG3117">
    <property type="taxonomic scope" value="Bacteria"/>
</dbReference>
<dbReference type="InterPro" id="IPR010664">
    <property type="entry name" value="LipoPS_assembly_LptC-rel"/>
</dbReference>
<dbReference type="EMBL" id="CU466930">
    <property type="protein sequence ID" value="CAO81598.1"/>
    <property type="molecule type" value="Genomic_DNA"/>
</dbReference>
<dbReference type="STRING" id="459349.CLOAM1763"/>
<dbReference type="NCBIfam" id="TIGR04409">
    <property type="entry name" value="LptC_YrbK"/>
    <property type="match status" value="1"/>
</dbReference>
<dbReference type="HOGENOM" id="CLU_1591639_0_0_0"/>
<dbReference type="InterPro" id="IPR026265">
    <property type="entry name" value="LptC"/>
</dbReference>